<keyword evidence="1" id="KW-0472">Membrane</keyword>
<sequence>MMLRLYHKNTFYAYFHFHVMCCSLFVSYFPDNVIEALSIFVALFNVDSIIPENDQTFVIICEHVSRKKCFFIWHLHSSLTYNRGISLLENPGFPFSFANHFILLQRRLWQDQ</sequence>
<feature type="non-terminal residue" evidence="2">
    <location>
        <position position="112"/>
    </location>
</feature>
<dbReference type="AlphaFoldDB" id="A0A0V0GS90"/>
<proteinExistence type="predicted"/>
<organism evidence="2">
    <name type="scientific">Solanum chacoense</name>
    <name type="common">Chaco potato</name>
    <dbReference type="NCBI Taxonomy" id="4108"/>
    <lineage>
        <taxon>Eukaryota</taxon>
        <taxon>Viridiplantae</taxon>
        <taxon>Streptophyta</taxon>
        <taxon>Embryophyta</taxon>
        <taxon>Tracheophyta</taxon>
        <taxon>Spermatophyta</taxon>
        <taxon>Magnoliopsida</taxon>
        <taxon>eudicotyledons</taxon>
        <taxon>Gunneridae</taxon>
        <taxon>Pentapetalae</taxon>
        <taxon>asterids</taxon>
        <taxon>lamiids</taxon>
        <taxon>Solanales</taxon>
        <taxon>Solanaceae</taxon>
        <taxon>Solanoideae</taxon>
        <taxon>Solaneae</taxon>
        <taxon>Solanum</taxon>
    </lineage>
</organism>
<keyword evidence="1" id="KW-1133">Transmembrane helix</keyword>
<protein>
    <submittedName>
        <fullName evidence="2">Putative ovule protein</fullName>
    </submittedName>
</protein>
<dbReference type="EMBL" id="GEDG01031922">
    <property type="protein sequence ID" value="JAP11103.1"/>
    <property type="molecule type" value="Transcribed_RNA"/>
</dbReference>
<accession>A0A0V0GS90</accession>
<feature type="transmembrane region" description="Helical" evidence="1">
    <location>
        <begin position="12"/>
        <end position="30"/>
    </location>
</feature>
<name>A0A0V0GS90_SOLCH</name>
<keyword evidence="1" id="KW-0812">Transmembrane</keyword>
<evidence type="ECO:0000256" key="1">
    <source>
        <dbReference type="SAM" id="Phobius"/>
    </source>
</evidence>
<reference evidence="2" key="1">
    <citation type="submission" date="2015-12" db="EMBL/GenBank/DDBJ databases">
        <title>Gene expression during late stages of embryo sac development: a critical building block for successful pollen-pistil interactions.</title>
        <authorList>
            <person name="Liu Y."/>
            <person name="Joly V."/>
            <person name="Sabar M."/>
            <person name="Matton D.P."/>
        </authorList>
    </citation>
    <scope>NUCLEOTIDE SEQUENCE</scope>
</reference>
<evidence type="ECO:0000313" key="2">
    <source>
        <dbReference type="EMBL" id="JAP11103.1"/>
    </source>
</evidence>